<gene>
    <name evidence="2" type="ORF">FAZ98_09440</name>
</gene>
<dbReference type="InterPro" id="IPR031566">
    <property type="entry name" value="CitMHS_2"/>
</dbReference>
<keyword evidence="1" id="KW-0472">Membrane</keyword>
<proteinExistence type="predicted"/>
<dbReference type="Pfam" id="PF16980">
    <property type="entry name" value="CitMHS_2"/>
    <property type="match status" value="1"/>
</dbReference>
<feature type="transmembrane region" description="Helical" evidence="1">
    <location>
        <begin position="69"/>
        <end position="93"/>
    </location>
</feature>
<dbReference type="OrthoDB" id="9765532at2"/>
<keyword evidence="1" id="KW-1133">Transmembrane helix</keyword>
<evidence type="ECO:0000313" key="3">
    <source>
        <dbReference type="Proteomes" id="UP000433577"/>
    </source>
</evidence>
<dbReference type="KEGG" id="pacs:FAZ98_09440"/>
<evidence type="ECO:0000256" key="1">
    <source>
        <dbReference type="SAM" id="Phobius"/>
    </source>
</evidence>
<name>A0A7Z2GK33_9BURK</name>
<protein>
    <submittedName>
        <fullName evidence="2">Uncharacterized protein</fullName>
    </submittedName>
</protein>
<dbReference type="AlphaFoldDB" id="A0A7Z2GK33"/>
<dbReference type="EMBL" id="CP046913">
    <property type="protein sequence ID" value="QGZ62939.1"/>
    <property type="molecule type" value="Genomic_DNA"/>
</dbReference>
<keyword evidence="1" id="KW-0812">Transmembrane</keyword>
<evidence type="ECO:0000313" key="2">
    <source>
        <dbReference type="EMBL" id="QGZ62939.1"/>
    </source>
</evidence>
<dbReference type="Proteomes" id="UP000433577">
    <property type="component" value="Chromosome 1"/>
</dbReference>
<accession>A0A7Z2GK33</accession>
<feature type="transmembrane region" description="Helical" evidence="1">
    <location>
        <begin position="24"/>
        <end position="48"/>
    </location>
</feature>
<sequence>MRLSIGCVPTIAGAFWRRHFGKIVAVRALAFLLPFAASHGYASAIASIRNTRNFMVHAIAPSRGVRMPGVFGYPGGSGAVLVPVFLAATWLVFA</sequence>
<keyword evidence="3" id="KW-1185">Reference proteome</keyword>
<reference evidence="2 3" key="1">
    <citation type="submission" date="2019-12" db="EMBL/GenBank/DDBJ databases">
        <title>Paraburkholderia acidiphila 7Q-K02 sp. nov and Paraburkholderia acidisoli DHF22 sp. nov., two strains isolated from forest soil.</title>
        <authorList>
            <person name="Gao Z."/>
            <person name="Qiu L."/>
        </authorList>
    </citation>
    <scope>NUCLEOTIDE SEQUENCE [LARGE SCALE GENOMIC DNA]</scope>
    <source>
        <strain evidence="2 3">DHF22</strain>
    </source>
</reference>
<organism evidence="2 3">
    <name type="scientific">Paraburkholderia acidisoli</name>
    <dbReference type="NCBI Taxonomy" id="2571748"/>
    <lineage>
        <taxon>Bacteria</taxon>
        <taxon>Pseudomonadati</taxon>
        <taxon>Pseudomonadota</taxon>
        <taxon>Betaproteobacteria</taxon>
        <taxon>Burkholderiales</taxon>
        <taxon>Burkholderiaceae</taxon>
        <taxon>Paraburkholderia</taxon>
    </lineage>
</organism>